<name>A0A402CC85_RHOWR</name>
<dbReference type="Proteomes" id="UP000287519">
    <property type="component" value="Unassembled WGS sequence"/>
</dbReference>
<proteinExistence type="predicted"/>
<sequence>MRYVTRALGWGSCLFLTDTPTPEPGVRVPDRGARIEVLASR</sequence>
<organism evidence="1 2">
    <name type="scientific">Rhodococcus wratislaviensis</name>
    <name type="common">Tsukamurella wratislaviensis</name>
    <dbReference type="NCBI Taxonomy" id="44752"/>
    <lineage>
        <taxon>Bacteria</taxon>
        <taxon>Bacillati</taxon>
        <taxon>Actinomycetota</taxon>
        <taxon>Actinomycetes</taxon>
        <taxon>Mycobacteriales</taxon>
        <taxon>Nocardiaceae</taxon>
        <taxon>Rhodococcus</taxon>
    </lineage>
</organism>
<dbReference type="EMBL" id="BHYM01000041">
    <property type="protein sequence ID" value="GCE41097.1"/>
    <property type="molecule type" value="Genomic_DNA"/>
</dbReference>
<comment type="caution">
    <text evidence="1">The sequence shown here is derived from an EMBL/GenBank/DDBJ whole genome shotgun (WGS) entry which is preliminary data.</text>
</comment>
<evidence type="ECO:0000313" key="2">
    <source>
        <dbReference type="Proteomes" id="UP000287519"/>
    </source>
</evidence>
<reference evidence="1 2" key="1">
    <citation type="submission" date="2018-11" db="EMBL/GenBank/DDBJ databases">
        <title>Microbial catabolism of amino acid.</title>
        <authorList>
            <person name="Hibi M."/>
            <person name="Ogawa J."/>
        </authorList>
    </citation>
    <scope>NUCLEOTIDE SEQUENCE [LARGE SCALE GENOMIC DNA]</scope>
    <source>
        <strain evidence="1 2">C31-06</strain>
    </source>
</reference>
<evidence type="ECO:0000313" key="1">
    <source>
        <dbReference type="EMBL" id="GCE41097.1"/>
    </source>
</evidence>
<dbReference type="AlphaFoldDB" id="A0A402CC85"/>
<gene>
    <name evidence="1" type="ORF">Rhow_004756</name>
</gene>
<protein>
    <submittedName>
        <fullName evidence="1">Uncharacterized protein</fullName>
    </submittedName>
</protein>
<keyword evidence="2" id="KW-1185">Reference proteome</keyword>
<accession>A0A402CC85</accession>